<dbReference type="EMBL" id="BAABCS010000003">
    <property type="protein sequence ID" value="GAA4042579.1"/>
    <property type="molecule type" value="Genomic_DNA"/>
</dbReference>
<dbReference type="Gene3D" id="3.40.50.1820">
    <property type="entry name" value="alpha/beta hydrolase"/>
    <property type="match status" value="1"/>
</dbReference>
<comment type="caution">
    <text evidence="1">The sequence shown here is derived from an EMBL/GenBank/DDBJ whole genome shotgun (WGS) entry which is preliminary data.</text>
</comment>
<keyword evidence="2" id="KW-1185">Reference proteome</keyword>
<keyword evidence="1" id="KW-0378">Hydrolase</keyword>
<accession>A0ABP7UI73</accession>
<evidence type="ECO:0000313" key="1">
    <source>
        <dbReference type="EMBL" id="GAA4042579.1"/>
    </source>
</evidence>
<proteinExistence type="predicted"/>
<organism evidence="1 2">
    <name type="scientific">Flavobacterium chungnamense</name>
    <dbReference type="NCBI Taxonomy" id="706182"/>
    <lineage>
        <taxon>Bacteria</taxon>
        <taxon>Pseudomonadati</taxon>
        <taxon>Bacteroidota</taxon>
        <taxon>Flavobacteriia</taxon>
        <taxon>Flavobacteriales</taxon>
        <taxon>Flavobacteriaceae</taxon>
        <taxon>Flavobacterium</taxon>
    </lineage>
</organism>
<sequence>MSKIHVYFMPGLAASSTIFEMIDLPKDIFAIHLLHWLLPEKSETLENYAKRMAENVKHENAVLIGVSFGGVLVQEMKQFLTTKKIIIVSSVRSNSELPKRMKIAKTTKAYKLLPTGLLQDVELLTKYAFGDTLKKKLKLYEKYLHMRNKEYLDWAIEQMICWNRTKIDMEVVHIHGDTDEVFPTKHIKNFINVKGGTHAMILSKYRWFNTNLPKIILE</sequence>
<dbReference type="InterPro" id="IPR029058">
    <property type="entry name" value="AB_hydrolase_fold"/>
</dbReference>
<reference evidence="2" key="1">
    <citation type="journal article" date="2019" name="Int. J. Syst. Evol. Microbiol.">
        <title>The Global Catalogue of Microorganisms (GCM) 10K type strain sequencing project: providing services to taxonomists for standard genome sequencing and annotation.</title>
        <authorList>
            <consortium name="The Broad Institute Genomics Platform"/>
            <consortium name="The Broad Institute Genome Sequencing Center for Infectious Disease"/>
            <person name="Wu L."/>
            <person name="Ma J."/>
        </authorList>
    </citation>
    <scope>NUCLEOTIDE SEQUENCE [LARGE SCALE GENOMIC DNA]</scope>
    <source>
        <strain evidence="2">JCM 17068</strain>
    </source>
</reference>
<dbReference type="Proteomes" id="UP001500426">
    <property type="component" value="Unassembled WGS sequence"/>
</dbReference>
<gene>
    <name evidence="1" type="ORF">GCM10022388_04370</name>
</gene>
<dbReference type="SUPFAM" id="SSF53474">
    <property type="entry name" value="alpha/beta-Hydrolases"/>
    <property type="match status" value="1"/>
</dbReference>
<dbReference type="RefSeq" id="WP_345090012.1">
    <property type="nucleotide sequence ID" value="NZ_BAABCS010000003.1"/>
</dbReference>
<name>A0ABP7UI73_9FLAO</name>
<protein>
    <submittedName>
        <fullName evidence="1">Alpha/beta hydrolase</fullName>
    </submittedName>
</protein>
<evidence type="ECO:0000313" key="2">
    <source>
        <dbReference type="Proteomes" id="UP001500426"/>
    </source>
</evidence>
<dbReference type="GO" id="GO:0016787">
    <property type="term" value="F:hydrolase activity"/>
    <property type="evidence" value="ECO:0007669"/>
    <property type="project" value="UniProtKB-KW"/>
</dbReference>